<evidence type="ECO:0000313" key="3">
    <source>
        <dbReference type="Proteomes" id="UP001597525"/>
    </source>
</evidence>
<dbReference type="Proteomes" id="UP001597525">
    <property type="component" value="Unassembled WGS sequence"/>
</dbReference>
<dbReference type="InterPro" id="IPR058093">
    <property type="entry name" value="LA_2272-like"/>
</dbReference>
<keyword evidence="3" id="KW-1185">Reference proteome</keyword>
<organism evidence="2 3">
    <name type="scientific">Sphingobacterium bambusae</name>
    <dbReference type="NCBI Taxonomy" id="662858"/>
    <lineage>
        <taxon>Bacteria</taxon>
        <taxon>Pseudomonadati</taxon>
        <taxon>Bacteroidota</taxon>
        <taxon>Sphingobacteriia</taxon>
        <taxon>Sphingobacteriales</taxon>
        <taxon>Sphingobacteriaceae</taxon>
        <taxon>Sphingobacterium</taxon>
    </lineage>
</organism>
<name>A0ABW6B966_9SPHI</name>
<comment type="caution">
    <text evidence="2">The sequence shown here is derived from an EMBL/GenBank/DDBJ whole genome shotgun (WGS) entry which is preliminary data.</text>
</comment>
<accession>A0ABW6B966</accession>
<protein>
    <submittedName>
        <fullName evidence="2">LA_2272 family surface repeat-containing protein</fullName>
    </submittedName>
</protein>
<reference evidence="3" key="1">
    <citation type="journal article" date="2019" name="Int. J. Syst. Evol. Microbiol.">
        <title>The Global Catalogue of Microorganisms (GCM) 10K type strain sequencing project: providing services to taxonomists for standard genome sequencing and annotation.</title>
        <authorList>
            <consortium name="The Broad Institute Genomics Platform"/>
            <consortium name="The Broad Institute Genome Sequencing Center for Infectious Disease"/>
            <person name="Wu L."/>
            <person name="Ma J."/>
        </authorList>
    </citation>
    <scope>NUCLEOTIDE SEQUENCE [LARGE SCALE GENOMIC DNA]</scope>
    <source>
        <strain evidence="3">KCTC 22814</strain>
    </source>
</reference>
<proteinExistence type="predicted"/>
<evidence type="ECO:0000256" key="1">
    <source>
        <dbReference type="SAM" id="SignalP"/>
    </source>
</evidence>
<sequence length="211" mass="22797">MKKIAIGALLLLVTQVQAQRTKIFSLSPMSMETANVNGLVVGIGHLDDASLMQKVNGVNIDLFVLSPMVLLYADPTRIKEEPTTLVSHGVNLGIGGFLQRGTVHRGVSVSMYNFGNELDGLSVQVAYASASRLRGLHISGIGNFSERFNGVAVGTYNKSDYTKGIQLGLVNRSRQLSGLQIGLFNVSEAVSGLQIGLWNENARRSFPFINF</sequence>
<dbReference type="EMBL" id="JBHUPB010000003">
    <property type="protein sequence ID" value="MFD2965976.1"/>
    <property type="molecule type" value="Genomic_DNA"/>
</dbReference>
<evidence type="ECO:0000313" key="2">
    <source>
        <dbReference type="EMBL" id="MFD2965976.1"/>
    </source>
</evidence>
<dbReference type="NCBIfam" id="NF047436">
    <property type="entry name" value="LA_2272_repeat"/>
    <property type="match status" value="2"/>
</dbReference>
<gene>
    <name evidence="2" type="ORF">ACFS7Y_01180</name>
</gene>
<feature type="signal peptide" evidence="1">
    <location>
        <begin position="1"/>
        <end position="18"/>
    </location>
</feature>
<dbReference type="RefSeq" id="WP_320183770.1">
    <property type="nucleotide sequence ID" value="NZ_CP138332.1"/>
</dbReference>
<keyword evidence="1" id="KW-0732">Signal</keyword>
<feature type="chain" id="PRO_5046637441" evidence="1">
    <location>
        <begin position="19"/>
        <end position="211"/>
    </location>
</feature>